<dbReference type="OrthoDB" id="1418052at2"/>
<accession>A0A315ZIN1</accession>
<dbReference type="EMBL" id="QGDO01000001">
    <property type="protein sequence ID" value="PWJ44678.1"/>
    <property type="molecule type" value="Genomic_DNA"/>
</dbReference>
<proteinExistence type="predicted"/>
<evidence type="ECO:0000313" key="1">
    <source>
        <dbReference type="EMBL" id="PWJ44678.1"/>
    </source>
</evidence>
<keyword evidence="2" id="KW-1185">Reference proteome</keyword>
<dbReference type="Proteomes" id="UP000245535">
    <property type="component" value="Unassembled WGS sequence"/>
</dbReference>
<name>A0A315ZIN1_SEDFL</name>
<organism evidence="1 2">
    <name type="scientific">Sediminitomix flava</name>
    <dbReference type="NCBI Taxonomy" id="379075"/>
    <lineage>
        <taxon>Bacteria</taxon>
        <taxon>Pseudomonadati</taxon>
        <taxon>Bacteroidota</taxon>
        <taxon>Cytophagia</taxon>
        <taxon>Cytophagales</taxon>
        <taxon>Flammeovirgaceae</taxon>
        <taxon>Sediminitomix</taxon>
    </lineage>
</organism>
<dbReference type="RefSeq" id="WP_109616153.1">
    <property type="nucleotide sequence ID" value="NZ_QGDO01000001.1"/>
</dbReference>
<gene>
    <name evidence="1" type="ORF">BC781_1011049</name>
</gene>
<reference evidence="1 2" key="1">
    <citation type="submission" date="2018-03" db="EMBL/GenBank/DDBJ databases">
        <title>Genomic Encyclopedia of Archaeal and Bacterial Type Strains, Phase II (KMG-II): from individual species to whole genera.</title>
        <authorList>
            <person name="Goeker M."/>
        </authorList>
    </citation>
    <scope>NUCLEOTIDE SEQUENCE [LARGE SCALE GENOMIC DNA]</scope>
    <source>
        <strain evidence="1 2">DSM 28229</strain>
    </source>
</reference>
<dbReference type="AlphaFoldDB" id="A0A315ZIN1"/>
<comment type="caution">
    <text evidence="1">The sequence shown here is derived from an EMBL/GenBank/DDBJ whole genome shotgun (WGS) entry which is preliminary data.</text>
</comment>
<evidence type="ECO:0008006" key="3">
    <source>
        <dbReference type="Google" id="ProtNLM"/>
    </source>
</evidence>
<sequence length="565" mass="66598">MKLRIFTLKRSPTPPHEVRKEIVPSGGEMVVLEHFFYELDFYYENRPTDFSIYIDDQQIEDDLIEHIPEKKCIKAHYFQYFSNNLGFIQITCGDAAHYVRVDASKITGSEAEYLLSYLYDKNKPLLMKFLSEGENEGSGSSDPPAAFSQEILNRLHSFVDVMEALYPEFDFHPVAFEEEVLTVRPYEPHHIDSQGIDWLLNNLDEIIFDPAFRDDPNAVQIGHKYGIIDRIATKEYTKNLRTYENELILGSFDFVNEFINQMETILQEQFQKPNEVDNENVYASFEAIKVILLRRAYDEIDLLRKKLTNLKYKYQRSFPGVLARNESGVVTPEFRKNKHYWKAFSEIQQLRSVSLGDSEDNFFFNINFLDKLYELFNFYQIIDLLKEYYADKNCEFVEQKNDGLMNRCFSVISKEVGNEWMLNFIFNPRITTYPQETNLVLHGKVDKRSKVYTPDYVLELSKGRDIRYAIMDAKYKNAKTVVENDIKELAFKYYTCLRISGARAEIQKPDYLWLLCPDAYHGRPRWVLNYQENFLPIIGAVISKPDEEGPLRREMIRILQRWQIS</sequence>
<protein>
    <recommendedName>
        <fullName evidence="3">PD-(D/E)XK nuclease superfamily protein</fullName>
    </recommendedName>
</protein>
<evidence type="ECO:0000313" key="2">
    <source>
        <dbReference type="Proteomes" id="UP000245535"/>
    </source>
</evidence>